<dbReference type="InterPro" id="IPR017853">
    <property type="entry name" value="GH"/>
</dbReference>
<dbReference type="PANTHER" id="PTHR15172">
    <property type="entry name" value="GALACTOCEREBROSIDASE"/>
    <property type="match status" value="1"/>
</dbReference>
<dbReference type="PATRIC" id="fig|1423766.4.peg.839"/>
<name>A0A0R1NLW0_9LACO</name>
<evidence type="ECO:0000313" key="8">
    <source>
        <dbReference type="EMBL" id="KRL21231.1"/>
    </source>
</evidence>
<keyword evidence="4" id="KW-0442">Lipid degradation</keyword>
<evidence type="ECO:0000259" key="7">
    <source>
        <dbReference type="Pfam" id="PF21708"/>
    </source>
</evidence>
<dbReference type="Gene3D" id="2.60.120.560">
    <property type="entry name" value="Exo-inulinase, domain 1"/>
    <property type="match status" value="1"/>
</dbReference>
<evidence type="ECO:0000313" key="9">
    <source>
        <dbReference type="Proteomes" id="UP000051439"/>
    </source>
</evidence>
<evidence type="ECO:0000256" key="2">
    <source>
        <dbReference type="ARBA" id="ARBA00012657"/>
    </source>
</evidence>
<keyword evidence="3" id="KW-0746">Sphingolipid metabolism</keyword>
<feature type="domain" description="Glycosyl hydrolase family 59 catalytic" evidence="6">
    <location>
        <begin position="23"/>
        <end position="361"/>
    </location>
</feature>
<feature type="domain" description="Glycosyl hydrolase family 59 C-terminal lectin" evidence="7">
    <location>
        <begin position="548"/>
        <end position="713"/>
    </location>
</feature>
<dbReference type="RefSeq" id="WP_054655173.1">
    <property type="nucleotide sequence ID" value="NZ_AZEB01000016.1"/>
</dbReference>
<dbReference type="Pfam" id="PF02057">
    <property type="entry name" value="Glyco_hydro_59"/>
    <property type="match status" value="1"/>
</dbReference>
<dbReference type="SUPFAM" id="SSF51445">
    <property type="entry name" value="(Trans)glycosidases"/>
    <property type="match status" value="1"/>
</dbReference>
<dbReference type="Proteomes" id="UP000051439">
    <property type="component" value="Unassembled WGS sequence"/>
</dbReference>
<dbReference type="Gene3D" id="3.20.20.70">
    <property type="entry name" value="Aldolase class I"/>
    <property type="match status" value="1"/>
</dbReference>
<evidence type="ECO:0000256" key="3">
    <source>
        <dbReference type="ARBA" id="ARBA00022919"/>
    </source>
</evidence>
<evidence type="ECO:0000256" key="5">
    <source>
        <dbReference type="ARBA" id="ARBA00033098"/>
    </source>
</evidence>
<comment type="caution">
    <text evidence="8">The sequence shown here is derived from an EMBL/GenBank/DDBJ whole genome shotgun (WGS) entry which is preliminary data.</text>
</comment>
<dbReference type="Gene3D" id="3.20.20.80">
    <property type="entry name" value="Glycosidases"/>
    <property type="match status" value="1"/>
</dbReference>
<evidence type="ECO:0000259" key="6">
    <source>
        <dbReference type="Pfam" id="PF02057"/>
    </source>
</evidence>
<evidence type="ECO:0000256" key="4">
    <source>
        <dbReference type="ARBA" id="ARBA00022963"/>
    </source>
</evidence>
<dbReference type="EMBL" id="AZEB01000016">
    <property type="protein sequence ID" value="KRL21231.1"/>
    <property type="molecule type" value="Genomic_DNA"/>
</dbReference>
<dbReference type="GO" id="GO:0016020">
    <property type="term" value="C:membrane"/>
    <property type="evidence" value="ECO:0007669"/>
    <property type="project" value="GOC"/>
</dbReference>
<protein>
    <recommendedName>
        <fullName evidence="2">galactosylceramidase</fullName>
        <ecNumber evidence="2">3.2.1.46</ecNumber>
    </recommendedName>
    <alternativeName>
        <fullName evidence="5">Galactosylceramidase</fullName>
    </alternativeName>
</protein>
<dbReference type="AlphaFoldDB" id="A0A0R1NLW0"/>
<dbReference type="InterPro" id="IPR049162">
    <property type="entry name" value="GH59_C"/>
</dbReference>
<dbReference type="EC" id="3.2.1.46" evidence="2"/>
<gene>
    <name evidence="8" type="ORF">FC98_GL000820</name>
</gene>
<dbReference type="InterPro" id="IPR001286">
    <property type="entry name" value="Glyco_hydro_59"/>
</dbReference>
<dbReference type="InterPro" id="IPR049161">
    <property type="entry name" value="GH59_cat"/>
</dbReference>
<keyword evidence="9" id="KW-1185">Reference proteome</keyword>
<dbReference type="Pfam" id="PF21708">
    <property type="entry name" value="Glyco_hydro_59_C"/>
    <property type="match status" value="1"/>
</dbReference>
<dbReference type="GO" id="GO:0006683">
    <property type="term" value="P:galactosylceramide catabolic process"/>
    <property type="evidence" value="ECO:0007669"/>
    <property type="project" value="InterPro"/>
</dbReference>
<keyword evidence="4" id="KW-0443">Lipid metabolism</keyword>
<dbReference type="GO" id="GO:0004336">
    <property type="term" value="F:galactosylceramidase activity"/>
    <property type="evidence" value="ECO:0007669"/>
    <property type="project" value="UniProtKB-EC"/>
</dbReference>
<evidence type="ECO:0000256" key="1">
    <source>
        <dbReference type="ARBA" id="ARBA00005637"/>
    </source>
</evidence>
<proteinExistence type="inferred from homology"/>
<dbReference type="GO" id="GO:0005764">
    <property type="term" value="C:lysosome"/>
    <property type="evidence" value="ECO:0007669"/>
    <property type="project" value="TreeGrafter"/>
</dbReference>
<accession>A0A0R1NLW0</accession>
<dbReference type="InterPro" id="IPR013785">
    <property type="entry name" value="Aldolase_TIM"/>
</dbReference>
<sequence>MNKTSFVIDGDQLDLNAGDANTFKGFGYLSCNNSSRLLLDYKWEHEDSYHQILQILFGGKHPLMRMIKLEMGDDGNTSSGTEPATIRHQGEAANVRRGAGFQLVADAKEVQPNLKTALLRWGEPGFLRQAWVNVKTANPDQNVPETAFEPMYQWYNQTIIAAYQQYGYLINYVDPDRNETKHPMVKWIKWFAKRLRHDQTGFPADFPINDYQQIKLIAADQNYETDFGDMMVADPELRKQVAAVGFHYNTNDGDQQPFTQLADQYHHEVWYSEGIAPMTFGKYRVKASNGDGIGGVQSGLDVANRLIKSYVKSRRSFYIFQPAVSAYYPGVNYSHKELIAASRPWSGHFEVDNVGLQCMKHFSDFAKAGWADEGAWRYLTSACDSGVGGTENLDHHRDAPSYLTLMAPDKRDFSTVMVNDSPQARTYHLEVKHLAGDANRKLFIWQSVGPSHPEEDYDQHLKQLREVVTPVNDQADVVVKPHSIVTATTLDLKNDETVAYQRLVSRHDDYTLGVNNHTDVLYDDDFTYGKYAANYLAARGNTPRYTTDQGGAFEVINQDSHQVLQQMITEDERALDWEYSFAPNLTVGDDKWTDYSVTTTMKFDNQTQQNSPTGNYFGIGLRELTDVKGRLESAPYVFKLFSDGLCQLIKDDQIICLTHVDNLKLDKTHQIIFTASGNTLRAVVDDQTVFNFVDTDNPKFSGRVKIGCGYYHTQIQRLTITKAQKESPLVSKRLDDLDDGISYRGQWNHVCGLGNTKWNRTLSYGTANADNPTKITFDFAGIGFSLIGKQEKASRLRIVVDGQMLDWNRQPQTAADRTENILVSGLTNGEHKVKLTVIDGTYTLDAVEWLA</sequence>
<dbReference type="Gene3D" id="2.60.120.260">
    <property type="entry name" value="Galactose-binding domain-like"/>
    <property type="match status" value="1"/>
</dbReference>
<reference evidence="8 9" key="1">
    <citation type="journal article" date="2015" name="Genome Announc.">
        <title>Expanding the biotechnology potential of lactobacilli through comparative genomics of 213 strains and associated genera.</title>
        <authorList>
            <person name="Sun Z."/>
            <person name="Harris H.M."/>
            <person name="McCann A."/>
            <person name="Guo C."/>
            <person name="Argimon S."/>
            <person name="Zhang W."/>
            <person name="Yang X."/>
            <person name="Jeffery I.B."/>
            <person name="Cooney J.C."/>
            <person name="Kagawa T.F."/>
            <person name="Liu W."/>
            <person name="Song Y."/>
            <person name="Salvetti E."/>
            <person name="Wrobel A."/>
            <person name="Rasinkangas P."/>
            <person name="Parkhill J."/>
            <person name="Rea M.C."/>
            <person name="O'Sullivan O."/>
            <person name="Ritari J."/>
            <person name="Douillard F.P."/>
            <person name="Paul Ross R."/>
            <person name="Yang R."/>
            <person name="Briner A.E."/>
            <person name="Felis G.E."/>
            <person name="de Vos W.M."/>
            <person name="Barrangou R."/>
            <person name="Klaenhammer T.R."/>
            <person name="Caufield P.W."/>
            <person name="Cui Y."/>
            <person name="Zhang H."/>
            <person name="O'Toole P.W."/>
        </authorList>
    </citation>
    <scope>NUCLEOTIDE SEQUENCE [LARGE SCALE GENOMIC DNA]</scope>
    <source>
        <strain evidence="8 9">DSM 19906</strain>
    </source>
</reference>
<organism evidence="8 9">
    <name type="scientific">Lentilactobacillus kisonensis DSM 19906 = JCM 15041</name>
    <dbReference type="NCBI Taxonomy" id="1423766"/>
    <lineage>
        <taxon>Bacteria</taxon>
        <taxon>Bacillati</taxon>
        <taxon>Bacillota</taxon>
        <taxon>Bacilli</taxon>
        <taxon>Lactobacillales</taxon>
        <taxon>Lactobacillaceae</taxon>
        <taxon>Lentilactobacillus</taxon>
    </lineage>
</organism>
<comment type="similarity">
    <text evidence="1">Belongs to the glycosyl hydrolase 59 family.</text>
</comment>
<dbReference type="PANTHER" id="PTHR15172:SF1">
    <property type="entry name" value="GALACTOCEREBROSIDASE"/>
    <property type="match status" value="1"/>
</dbReference>